<dbReference type="Proteomes" id="UP000229112">
    <property type="component" value="Unassembled WGS sequence"/>
</dbReference>
<name>A0A2M6WKH5_9BACT</name>
<sequence>MNSSRSVQLSFFFTVFAIFLVLGFFIFKPYLNIMVLAGTFAVIFHPLFKKIDKGMKNKLPSIASFIVVLLATLIVFVPLGFLGVRVFQEASSLYETVNNRAQSEMGPLGDILPSGNVFVEEFRLRFEQSVTLNIGSYAERFLNWIIENAVAFSQSFAQFLLAVFLWFLSFYYFLRDGDRIREIFIGLSPLSDKYDIEIVKRVGIAIKSVVGGSLIVAVIQGVSAGVGFAIFGIPAPFMWGMFAILAALVPTIGTGILMIPALGYLLLTGDYVSAIGLGVWGLLIVGPIDNILRPKLIERQIKIHPLLILLSVLGGISLFGPIGFLTGPIILSLIFEFLKIYQEMVVEERKA</sequence>
<dbReference type="EMBL" id="PFAY01000006">
    <property type="protein sequence ID" value="PIT93277.1"/>
    <property type="molecule type" value="Genomic_DNA"/>
</dbReference>
<feature type="transmembrane region" description="Helical" evidence="6">
    <location>
        <begin position="156"/>
        <end position="174"/>
    </location>
</feature>
<evidence type="ECO:0000313" key="8">
    <source>
        <dbReference type="Proteomes" id="UP000229112"/>
    </source>
</evidence>
<keyword evidence="3 6" id="KW-0812">Transmembrane</keyword>
<dbReference type="InterPro" id="IPR002549">
    <property type="entry name" value="AI-2E-like"/>
</dbReference>
<evidence type="ECO:0000256" key="5">
    <source>
        <dbReference type="ARBA" id="ARBA00023136"/>
    </source>
</evidence>
<dbReference type="Pfam" id="PF01594">
    <property type="entry name" value="AI-2E_transport"/>
    <property type="match status" value="1"/>
</dbReference>
<feature type="transmembrane region" description="Helical" evidence="6">
    <location>
        <begin position="237"/>
        <end position="259"/>
    </location>
</feature>
<comment type="similarity">
    <text evidence="2">Belongs to the autoinducer-2 exporter (AI-2E) (TC 2.A.86) family.</text>
</comment>
<evidence type="ECO:0000256" key="6">
    <source>
        <dbReference type="SAM" id="Phobius"/>
    </source>
</evidence>
<evidence type="ECO:0000256" key="2">
    <source>
        <dbReference type="ARBA" id="ARBA00009773"/>
    </source>
</evidence>
<reference evidence="8" key="1">
    <citation type="submission" date="2017-09" db="EMBL/GenBank/DDBJ databases">
        <title>Depth-based differentiation of microbial function through sediment-hosted aquifers and enrichment of novel symbionts in the deep terrestrial subsurface.</title>
        <authorList>
            <person name="Probst A.J."/>
            <person name="Ladd B."/>
            <person name="Jarett J.K."/>
            <person name="Geller-Mcgrath D.E."/>
            <person name="Sieber C.M.K."/>
            <person name="Emerson J.B."/>
            <person name="Anantharaman K."/>
            <person name="Thomas B.C."/>
            <person name="Malmstrom R."/>
            <person name="Stieglmeier M."/>
            <person name="Klingl A."/>
            <person name="Woyke T."/>
            <person name="Ryan C.M."/>
            <person name="Banfield J.F."/>
        </authorList>
    </citation>
    <scope>NUCLEOTIDE SEQUENCE [LARGE SCALE GENOMIC DNA]</scope>
</reference>
<dbReference type="PANTHER" id="PTHR21716">
    <property type="entry name" value="TRANSMEMBRANE PROTEIN"/>
    <property type="match status" value="1"/>
</dbReference>
<evidence type="ECO:0008006" key="9">
    <source>
        <dbReference type="Google" id="ProtNLM"/>
    </source>
</evidence>
<feature type="transmembrane region" description="Helical" evidence="6">
    <location>
        <begin position="271"/>
        <end position="288"/>
    </location>
</feature>
<dbReference type="AlphaFoldDB" id="A0A2M6WKH5"/>
<evidence type="ECO:0000256" key="1">
    <source>
        <dbReference type="ARBA" id="ARBA00004141"/>
    </source>
</evidence>
<feature type="transmembrane region" description="Helical" evidence="6">
    <location>
        <begin position="7"/>
        <end position="27"/>
    </location>
</feature>
<comment type="caution">
    <text evidence="7">The sequence shown here is derived from an EMBL/GenBank/DDBJ whole genome shotgun (WGS) entry which is preliminary data.</text>
</comment>
<feature type="transmembrane region" description="Helical" evidence="6">
    <location>
        <begin position="209"/>
        <end position="231"/>
    </location>
</feature>
<dbReference type="PANTHER" id="PTHR21716:SF4">
    <property type="entry name" value="TRANSMEMBRANE PROTEIN 245"/>
    <property type="match status" value="1"/>
</dbReference>
<evidence type="ECO:0000313" key="7">
    <source>
        <dbReference type="EMBL" id="PIT93277.1"/>
    </source>
</evidence>
<organism evidence="7 8">
    <name type="scientific">Candidatus Harrisonbacteria bacterium CG10_big_fil_rev_8_21_14_0_10_38_8</name>
    <dbReference type="NCBI Taxonomy" id="1974582"/>
    <lineage>
        <taxon>Bacteria</taxon>
        <taxon>Candidatus Harrisoniibacteriota</taxon>
    </lineage>
</organism>
<evidence type="ECO:0000256" key="4">
    <source>
        <dbReference type="ARBA" id="ARBA00022989"/>
    </source>
</evidence>
<gene>
    <name evidence="7" type="ORF">COU06_00780</name>
</gene>
<keyword evidence="5 6" id="KW-0472">Membrane</keyword>
<proteinExistence type="inferred from homology"/>
<protein>
    <recommendedName>
        <fullName evidence="9">AI-2E family transporter</fullName>
    </recommendedName>
</protein>
<feature type="transmembrane region" description="Helical" evidence="6">
    <location>
        <begin position="33"/>
        <end position="49"/>
    </location>
</feature>
<accession>A0A2M6WKH5</accession>
<comment type="subcellular location">
    <subcellularLocation>
        <location evidence="1">Membrane</location>
        <topology evidence="1">Multi-pass membrane protein</topology>
    </subcellularLocation>
</comment>
<keyword evidence="4 6" id="KW-1133">Transmembrane helix</keyword>
<feature type="transmembrane region" description="Helical" evidence="6">
    <location>
        <begin position="61"/>
        <end position="84"/>
    </location>
</feature>
<evidence type="ECO:0000256" key="3">
    <source>
        <dbReference type="ARBA" id="ARBA00022692"/>
    </source>
</evidence>
<dbReference type="GO" id="GO:0016020">
    <property type="term" value="C:membrane"/>
    <property type="evidence" value="ECO:0007669"/>
    <property type="project" value="UniProtKB-SubCell"/>
</dbReference>
<feature type="transmembrane region" description="Helical" evidence="6">
    <location>
        <begin position="308"/>
        <end position="335"/>
    </location>
</feature>